<dbReference type="InterPro" id="IPR001387">
    <property type="entry name" value="Cro/C1-type_HTH"/>
</dbReference>
<dbReference type="InterPro" id="IPR010982">
    <property type="entry name" value="Lambda_DNA-bd_dom_sf"/>
</dbReference>
<organism evidence="2 3">
    <name type="scientific">Polymorphospora lycopeni</name>
    <dbReference type="NCBI Taxonomy" id="3140240"/>
    <lineage>
        <taxon>Bacteria</taxon>
        <taxon>Bacillati</taxon>
        <taxon>Actinomycetota</taxon>
        <taxon>Actinomycetes</taxon>
        <taxon>Micromonosporales</taxon>
        <taxon>Micromonosporaceae</taxon>
        <taxon>Polymorphospora</taxon>
    </lineage>
</organism>
<feature type="domain" description="HTH cro/C1-type" evidence="1">
    <location>
        <begin position="41"/>
        <end position="79"/>
    </location>
</feature>
<dbReference type="CDD" id="cd00093">
    <property type="entry name" value="HTH_XRE"/>
    <property type="match status" value="1"/>
</dbReference>
<evidence type="ECO:0000313" key="2">
    <source>
        <dbReference type="EMBL" id="MFB6397972.1"/>
    </source>
</evidence>
<comment type="caution">
    <text evidence="2">The sequence shown here is derived from an EMBL/GenBank/DDBJ whole genome shotgun (WGS) entry which is preliminary data.</text>
</comment>
<name>A0ABV5D131_9ACTN</name>
<dbReference type="SUPFAM" id="SSF47413">
    <property type="entry name" value="lambda repressor-like DNA-binding domains"/>
    <property type="match status" value="1"/>
</dbReference>
<evidence type="ECO:0000313" key="3">
    <source>
        <dbReference type="Proteomes" id="UP001582793"/>
    </source>
</evidence>
<protein>
    <submittedName>
        <fullName evidence="2">Helix-turn-helix transcriptional regulator</fullName>
    </submittedName>
</protein>
<sequence length="498" mass="54311">MPARASDATPNLALYNLRDVAGQTQQDVADALNRLGNQRGKRLAVTANQISRWERGITHPSALYRQLLAEHFAVSLQDLGLTRQRVTSTTLDTSETDAPGGFAIYDVDTRPRPQVEASQTEWRAVRRALNNHRVPLARQAAHLYEPENRVGDTGLIAAPAWLPASPVDLTQFGIGLSPNGSVPPEITGSEDASAGVRPLDFTGQRHQRYSLALRDVEQPRLFDNRLSWYLTGVDWTNPERVLTFGTGTYFGGVDVSEALAHEMASFHVAGDGSGIVPAAWRNLTFRRLVGDPFSPHRRPTVPSINTLTLRADDDGVTFVLHNRAAGNVAVAGGMLHIMPAGVFQPSSILPAAQTADFDLWRNIVREYSEEFLGNAEHGGDGQPADYRTEPLASLDRAYQAGEVRVYCLGVALDALTLWGEILTVAVFDGPAYDRLFADMVSTNTEGTVVKTGRLKPTSALPFTRHNIEELTASGRLAPAAAGCLQLAWEHRRTILGRN</sequence>
<accession>A0ABV5D131</accession>
<evidence type="ECO:0000259" key="1">
    <source>
        <dbReference type="PROSITE" id="PS50943"/>
    </source>
</evidence>
<dbReference type="Proteomes" id="UP001582793">
    <property type="component" value="Unassembled WGS sequence"/>
</dbReference>
<keyword evidence="3" id="KW-1185">Reference proteome</keyword>
<dbReference type="EMBL" id="JBCGDC010000185">
    <property type="protein sequence ID" value="MFB6397972.1"/>
    <property type="molecule type" value="Genomic_DNA"/>
</dbReference>
<reference evidence="2 3" key="1">
    <citation type="submission" date="2024-04" db="EMBL/GenBank/DDBJ databases">
        <title>Polymorphospora sp. isolated from Baiyangdian Lake in Xiong'an New Area.</title>
        <authorList>
            <person name="Zhang X."/>
            <person name="Liu J."/>
        </authorList>
    </citation>
    <scope>NUCLEOTIDE SEQUENCE [LARGE SCALE GENOMIC DNA]</scope>
    <source>
        <strain evidence="2 3">2-325</strain>
    </source>
</reference>
<dbReference type="RefSeq" id="WP_375736882.1">
    <property type="nucleotide sequence ID" value="NZ_JBCGDC010000185.1"/>
</dbReference>
<dbReference type="Gene3D" id="1.10.260.40">
    <property type="entry name" value="lambda repressor-like DNA-binding domains"/>
    <property type="match status" value="1"/>
</dbReference>
<dbReference type="PROSITE" id="PS50943">
    <property type="entry name" value="HTH_CROC1"/>
    <property type="match status" value="1"/>
</dbReference>
<proteinExistence type="predicted"/>
<gene>
    <name evidence="2" type="ORF">AAFH96_33560</name>
</gene>